<evidence type="ECO:0000313" key="2">
    <source>
        <dbReference type="Proteomes" id="UP000246085"/>
    </source>
</evidence>
<accession>A0A2U3QBA0</accession>
<dbReference type="KEGG" id="bvz:BRAD3257_8108"/>
<proteinExistence type="predicted"/>
<dbReference type="EMBL" id="LS398110">
    <property type="protein sequence ID" value="SPP98704.1"/>
    <property type="molecule type" value="Genomic_DNA"/>
</dbReference>
<evidence type="ECO:0000313" key="1">
    <source>
        <dbReference type="EMBL" id="SPP98704.1"/>
    </source>
</evidence>
<dbReference type="AlphaFoldDB" id="A0A2U3QBA0"/>
<sequence length="134" mass="15039">MRSGRREPRDRCAPSPARGQGYRIWVVAAACAHASSFESPPKAGVSKDGRRERISDAIALRSRGRVAERVFPLGENPQEERALTRRASRVDLSRKELRTSRDSGWRFVSIVVRLPERGCDVRQEPYIPGALSIL</sequence>
<protein>
    <submittedName>
        <fullName evidence="1">Uncharacterized protein</fullName>
    </submittedName>
</protein>
<gene>
    <name evidence="1" type="ORF">BRAD3257_8108</name>
</gene>
<name>A0A2U3QBA0_9BRAD</name>
<reference evidence="1 2" key="1">
    <citation type="submission" date="2018-03" db="EMBL/GenBank/DDBJ databases">
        <authorList>
            <person name="Gully D."/>
        </authorList>
    </citation>
    <scope>NUCLEOTIDE SEQUENCE [LARGE SCALE GENOMIC DNA]</scope>
    <source>
        <strain evidence="1">ORS3257</strain>
    </source>
</reference>
<dbReference type="Proteomes" id="UP000246085">
    <property type="component" value="Chromosome BRAD3257"/>
</dbReference>
<organism evidence="1 2">
    <name type="scientific">Bradyrhizobium vignae</name>
    <dbReference type="NCBI Taxonomy" id="1549949"/>
    <lineage>
        <taxon>Bacteria</taxon>
        <taxon>Pseudomonadati</taxon>
        <taxon>Pseudomonadota</taxon>
        <taxon>Alphaproteobacteria</taxon>
        <taxon>Hyphomicrobiales</taxon>
        <taxon>Nitrobacteraceae</taxon>
        <taxon>Bradyrhizobium</taxon>
    </lineage>
</organism>